<reference evidence="2 3" key="1">
    <citation type="submission" date="2023-08" db="EMBL/GenBank/DDBJ databases">
        <title>Black Yeasts Isolated from many extreme environments.</title>
        <authorList>
            <person name="Coleine C."/>
            <person name="Stajich J.E."/>
            <person name="Selbmann L."/>
        </authorList>
    </citation>
    <scope>NUCLEOTIDE SEQUENCE [LARGE SCALE GENOMIC DNA]</scope>
    <source>
        <strain evidence="2 3">CCFEE 6328</strain>
    </source>
</reference>
<organism evidence="2 3">
    <name type="scientific">Exophiala sideris</name>
    <dbReference type="NCBI Taxonomy" id="1016849"/>
    <lineage>
        <taxon>Eukaryota</taxon>
        <taxon>Fungi</taxon>
        <taxon>Dikarya</taxon>
        <taxon>Ascomycota</taxon>
        <taxon>Pezizomycotina</taxon>
        <taxon>Eurotiomycetes</taxon>
        <taxon>Chaetothyriomycetidae</taxon>
        <taxon>Chaetothyriales</taxon>
        <taxon>Herpotrichiellaceae</taxon>
        <taxon>Exophiala</taxon>
    </lineage>
</organism>
<name>A0ABR0JE49_9EURO</name>
<evidence type="ECO:0000313" key="2">
    <source>
        <dbReference type="EMBL" id="KAK5061637.1"/>
    </source>
</evidence>
<protein>
    <submittedName>
        <fullName evidence="2">Uncharacterized protein</fullName>
    </submittedName>
</protein>
<proteinExistence type="predicted"/>
<feature type="compositionally biased region" description="Pro residues" evidence="1">
    <location>
        <begin position="92"/>
        <end position="101"/>
    </location>
</feature>
<keyword evidence="3" id="KW-1185">Reference proteome</keyword>
<feature type="compositionally biased region" description="Polar residues" evidence="1">
    <location>
        <begin position="61"/>
        <end position="74"/>
    </location>
</feature>
<evidence type="ECO:0000256" key="1">
    <source>
        <dbReference type="SAM" id="MobiDB-lite"/>
    </source>
</evidence>
<feature type="compositionally biased region" description="Low complexity" evidence="1">
    <location>
        <begin position="33"/>
        <end position="52"/>
    </location>
</feature>
<comment type="caution">
    <text evidence="2">The sequence shown here is derived from an EMBL/GenBank/DDBJ whole genome shotgun (WGS) entry which is preliminary data.</text>
</comment>
<evidence type="ECO:0000313" key="3">
    <source>
        <dbReference type="Proteomes" id="UP001345691"/>
    </source>
</evidence>
<accession>A0ABR0JE49</accession>
<feature type="region of interest" description="Disordered" evidence="1">
    <location>
        <begin position="1"/>
        <end position="158"/>
    </location>
</feature>
<feature type="compositionally biased region" description="Low complexity" evidence="1">
    <location>
        <begin position="75"/>
        <end position="91"/>
    </location>
</feature>
<feature type="compositionally biased region" description="Polar residues" evidence="1">
    <location>
        <begin position="7"/>
        <end position="27"/>
    </location>
</feature>
<dbReference type="Proteomes" id="UP001345691">
    <property type="component" value="Unassembled WGS sequence"/>
</dbReference>
<sequence length="272" mass="28702">MPPIPVHTSSPINSNAPSHPSGTSPSTAAARYAPTNADASPTTTSSSPYPQARPGAPAVPQPTNAASSTYNNRFQPTTTTATPTTTSNSSGNPPPPQPGAVPSPYYNEAPKATVPPAPQPGDVPQWAVPQWTPPITSPVRHNLPTATPTRTQPVPLPAHQQSPSLYLPNGTIPPASVTSTHPYDLSHPPGYRQDTRASFDDKPIEQCVPYERPSPSSYSRKGGILDGEPIFGRVGDNETVVDTAMSWVKAAGKRLSSTEQEIWKHINGMGKS</sequence>
<dbReference type="EMBL" id="JAVRRF010000009">
    <property type="protein sequence ID" value="KAK5061637.1"/>
    <property type="molecule type" value="Genomic_DNA"/>
</dbReference>
<gene>
    <name evidence="2" type="ORF">LTR69_004819</name>
</gene>